<feature type="transmembrane region" description="Helical" evidence="5">
    <location>
        <begin position="223"/>
        <end position="244"/>
    </location>
</feature>
<dbReference type="KEGG" id="pfaa:MM59RIKEN_01800"/>
<keyword evidence="2 5" id="KW-0812">Transmembrane</keyword>
<evidence type="ECO:0000313" key="7">
    <source>
        <dbReference type="Proteomes" id="UP000679848"/>
    </source>
</evidence>
<reference evidence="6" key="1">
    <citation type="submission" date="2020-09" db="EMBL/GenBank/DDBJ databases">
        <title>New species isolated from human feces.</title>
        <authorList>
            <person name="Kitahara M."/>
            <person name="Shigeno Y."/>
            <person name="Shime M."/>
            <person name="Matsumoto Y."/>
            <person name="Nakamura S."/>
            <person name="Motooka D."/>
            <person name="Fukuoka S."/>
            <person name="Nishikawa H."/>
            <person name="Benno Y."/>
        </authorList>
    </citation>
    <scope>NUCLEOTIDE SEQUENCE</scope>
    <source>
        <strain evidence="6">MM59</strain>
    </source>
</reference>
<keyword evidence="4 5" id="KW-0472">Membrane</keyword>
<dbReference type="PRINTS" id="PR00762">
    <property type="entry name" value="CLCHANNEL"/>
</dbReference>
<gene>
    <name evidence="6" type="ORF">MM59RIKEN_01800</name>
</gene>
<protein>
    <submittedName>
        <fullName evidence="6">Voltage-gated chloride channel protein</fullName>
    </submittedName>
</protein>
<evidence type="ECO:0000256" key="4">
    <source>
        <dbReference type="ARBA" id="ARBA00023136"/>
    </source>
</evidence>
<name>A0A810QBC6_9FIRM</name>
<dbReference type="InterPro" id="IPR050368">
    <property type="entry name" value="ClC-type_chloride_channel"/>
</dbReference>
<dbReference type="SUPFAM" id="SSF81340">
    <property type="entry name" value="Clc chloride channel"/>
    <property type="match status" value="1"/>
</dbReference>
<feature type="transmembrane region" description="Helical" evidence="5">
    <location>
        <begin position="55"/>
        <end position="73"/>
    </location>
</feature>
<dbReference type="InterPro" id="IPR001807">
    <property type="entry name" value="ClC"/>
</dbReference>
<feature type="transmembrane region" description="Helical" evidence="5">
    <location>
        <begin position="320"/>
        <end position="340"/>
    </location>
</feature>
<sequence length="429" mass="44933">MDGVRAMAAHIGLYAKALAKWLILAVFVGAVCGGVGAAFHIGVHEATALRGRFPWLLWCLPLAGVGIVGFYKLTHTEGQGTNDIIDEVRSGTGLSIWLLPAIFLGTMLTHLCGGSAGREGAALQMGGTIGYHAGRLFRMDDQDLRVATMSGMAAFFSALFGTPLAATVFAIVVISVGVMYHAALIPCLTAALTAYGVSLWMGVEPTRFTVEMPALEAGMLIRVAVLAALCALVSAVFCGVLHVAERQMRRYLPNPWLRAAVGGAAVIALTFLCGVTDYNGAGMEVITAAVEQGRCRPEAFLWKIVFTALTLSAGFKGGEVVPSFFIGATFGCVVGPLLGIPAGVAAAIGLVAVFCGATNCPIASIFLSVELMGDGGLLYFALACGISYMLSGYNGLYSSQMILYSKLKARFINVHTNAHHAGERGELEP</sequence>
<dbReference type="Proteomes" id="UP000679848">
    <property type="component" value="Chromosome"/>
</dbReference>
<proteinExistence type="predicted"/>
<evidence type="ECO:0000256" key="2">
    <source>
        <dbReference type="ARBA" id="ARBA00022692"/>
    </source>
</evidence>
<dbReference type="GO" id="GO:0015108">
    <property type="term" value="F:chloride transmembrane transporter activity"/>
    <property type="evidence" value="ECO:0007669"/>
    <property type="project" value="InterPro"/>
</dbReference>
<accession>A0A810QBC6</accession>
<dbReference type="EMBL" id="AP023420">
    <property type="protein sequence ID" value="BCK82861.1"/>
    <property type="molecule type" value="Genomic_DNA"/>
</dbReference>
<dbReference type="InterPro" id="IPR014743">
    <property type="entry name" value="Cl-channel_core"/>
</dbReference>
<organism evidence="6 7">
    <name type="scientific">Pusillibacter faecalis</name>
    <dbReference type="NCBI Taxonomy" id="2714358"/>
    <lineage>
        <taxon>Bacteria</taxon>
        <taxon>Bacillati</taxon>
        <taxon>Bacillota</taxon>
        <taxon>Clostridia</taxon>
        <taxon>Eubacteriales</taxon>
        <taxon>Oscillospiraceae</taxon>
        <taxon>Pusillibacter</taxon>
    </lineage>
</organism>
<dbReference type="Pfam" id="PF00654">
    <property type="entry name" value="Voltage_CLC"/>
    <property type="match status" value="1"/>
</dbReference>
<comment type="subcellular location">
    <subcellularLocation>
        <location evidence="1">Membrane</location>
        <topology evidence="1">Multi-pass membrane protein</topology>
    </subcellularLocation>
</comment>
<evidence type="ECO:0000313" key="6">
    <source>
        <dbReference type="EMBL" id="BCK82861.1"/>
    </source>
</evidence>
<feature type="transmembrane region" description="Helical" evidence="5">
    <location>
        <begin position="347"/>
        <end position="369"/>
    </location>
</feature>
<feature type="transmembrane region" description="Helical" evidence="5">
    <location>
        <begin position="375"/>
        <end position="396"/>
    </location>
</feature>
<dbReference type="PANTHER" id="PTHR43427">
    <property type="entry name" value="CHLORIDE CHANNEL PROTEIN CLC-E"/>
    <property type="match status" value="1"/>
</dbReference>
<feature type="transmembrane region" description="Helical" evidence="5">
    <location>
        <begin position="183"/>
        <end position="203"/>
    </location>
</feature>
<dbReference type="AlphaFoldDB" id="A0A810QBC6"/>
<dbReference type="RefSeq" id="WP_228300555.1">
    <property type="nucleotide sequence ID" value="NZ_CAUWJI010000199.1"/>
</dbReference>
<keyword evidence="3 5" id="KW-1133">Transmembrane helix</keyword>
<evidence type="ECO:0000256" key="5">
    <source>
        <dbReference type="SAM" id="Phobius"/>
    </source>
</evidence>
<dbReference type="Gene3D" id="1.10.3080.10">
    <property type="entry name" value="Clc chloride channel"/>
    <property type="match status" value="1"/>
</dbReference>
<evidence type="ECO:0000256" key="1">
    <source>
        <dbReference type="ARBA" id="ARBA00004141"/>
    </source>
</evidence>
<evidence type="ECO:0000256" key="3">
    <source>
        <dbReference type="ARBA" id="ARBA00022989"/>
    </source>
</evidence>
<dbReference type="PANTHER" id="PTHR43427:SF12">
    <property type="entry name" value="CHLORIDE TRANSPORTER"/>
    <property type="match status" value="1"/>
</dbReference>
<feature type="transmembrane region" description="Helical" evidence="5">
    <location>
        <begin position="153"/>
        <end position="176"/>
    </location>
</feature>
<feature type="transmembrane region" description="Helical" evidence="5">
    <location>
        <begin position="256"/>
        <end position="278"/>
    </location>
</feature>
<feature type="transmembrane region" description="Helical" evidence="5">
    <location>
        <begin position="21"/>
        <end position="43"/>
    </location>
</feature>
<keyword evidence="7" id="KW-1185">Reference proteome</keyword>
<dbReference type="GO" id="GO:0016020">
    <property type="term" value="C:membrane"/>
    <property type="evidence" value="ECO:0007669"/>
    <property type="project" value="UniProtKB-SubCell"/>
</dbReference>
<feature type="transmembrane region" description="Helical" evidence="5">
    <location>
        <begin position="94"/>
        <end position="116"/>
    </location>
</feature>